<evidence type="ECO:0000256" key="1">
    <source>
        <dbReference type="SAM" id="Phobius"/>
    </source>
</evidence>
<keyword evidence="1" id="KW-0472">Membrane</keyword>
<feature type="transmembrane region" description="Helical" evidence="1">
    <location>
        <begin position="6"/>
        <end position="30"/>
    </location>
</feature>
<proteinExistence type="predicted"/>
<protein>
    <submittedName>
        <fullName evidence="2">Putative secreted peptide</fullName>
    </submittedName>
</protein>
<reference evidence="2" key="1">
    <citation type="submission" date="2018-01" db="EMBL/GenBank/DDBJ databases">
        <title>An insight into the sialome of Amazonian anophelines.</title>
        <authorList>
            <person name="Ribeiro J.M."/>
            <person name="Scarpassa V."/>
            <person name="Calvo E."/>
        </authorList>
    </citation>
    <scope>NUCLEOTIDE SEQUENCE</scope>
    <source>
        <tissue evidence="2">Salivary glands</tissue>
    </source>
</reference>
<dbReference type="AlphaFoldDB" id="A0A2M3ZUX2"/>
<keyword evidence="1" id="KW-0812">Transmembrane</keyword>
<accession>A0A2M3ZUX2</accession>
<organism evidence="2">
    <name type="scientific">Anopheles braziliensis</name>
    <dbReference type="NCBI Taxonomy" id="58242"/>
    <lineage>
        <taxon>Eukaryota</taxon>
        <taxon>Metazoa</taxon>
        <taxon>Ecdysozoa</taxon>
        <taxon>Arthropoda</taxon>
        <taxon>Hexapoda</taxon>
        <taxon>Insecta</taxon>
        <taxon>Pterygota</taxon>
        <taxon>Neoptera</taxon>
        <taxon>Endopterygota</taxon>
        <taxon>Diptera</taxon>
        <taxon>Nematocera</taxon>
        <taxon>Culicoidea</taxon>
        <taxon>Culicidae</taxon>
        <taxon>Anophelinae</taxon>
        <taxon>Anopheles</taxon>
    </lineage>
</organism>
<dbReference type="EMBL" id="GGFM01011616">
    <property type="protein sequence ID" value="MBW32367.1"/>
    <property type="molecule type" value="Transcribed_RNA"/>
</dbReference>
<sequence>MLHIIMLLLFLSFRSIPTLYHYILLIIEWLRGKISGGRLNLMWPTYTTRDRNGDTMARDNNPSSHRSI</sequence>
<keyword evidence="1" id="KW-1133">Transmembrane helix</keyword>
<name>A0A2M3ZUX2_9DIPT</name>
<evidence type="ECO:0000313" key="2">
    <source>
        <dbReference type="EMBL" id="MBW32367.1"/>
    </source>
</evidence>